<accession>A0A7J6H5N9</accession>
<reference evidence="3 4" key="1">
    <citation type="journal article" date="2020" name="bioRxiv">
        <title>Sequence and annotation of 42 cannabis genomes reveals extensive copy number variation in cannabinoid synthesis and pathogen resistance genes.</title>
        <authorList>
            <person name="Mckernan K.J."/>
            <person name="Helbert Y."/>
            <person name="Kane L.T."/>
            <person name="Ebling H."/>
            <person name="Zhang L."/>
            <person name="Liu B."/>
            <person name="Eaton Z."/>
            <person name="Mclaughlin S."/>
            <person name="Kingan S."/>
            <person name="Baybayan P."/>
            <person name="Concepcion G."/>
            <person name="Jordan M."/>
            <person name="Riva A."/>
            <person name="Barbazuk W."/>
            <person name="Harkins T."/>
        </authorList>
    </citation>
    <scope>NUCLEOTIDE SEQUENCE [LARGE SCALE GENOMIC DNA]</scope>
    <source>
        <strain evidence="3 4">cv. Jamaican Lion 4</strain>
        <strain evidence="2">Father</strain>
        <strain evidence="1">Mother</strain>
        <tissue evidence="1">Leaf</tissue>
    </source>
</reference>
<dbReference type="EMBL" id="JAATIP010000028">
    <property type="protein sequence ID" value="KAF4390587.1"/>
    <property type="molecule type" value="Genomic_DNA"/>
</dbReference>
<protein>
    <submittedName>
        <fullName evidence="1">Uncharacterized protein</fullName>
    </submittedName>
</protein>
<comment type="caution">
    <text evidence="1">The sequence shown here is derived from an EMBL/GenBank/DDBJ whole genome shotgun (WGS) entry which is preliminary data.</text>
</comment>
<evidence type="ECO:0000313" key="3">
    <source>
        <dbReference type="Proteomes" id="UP000525078"/>
    </source>
</evidence>
<evidence type="ECO:0000313" key="1">
    <source>
        <dbReference type="EMBL" id="KAF4390587.1"/>
    </source>
</evidence>
<evidence type="ECO:0000313" key="2">
    <source>
        <dbReference type="EMBL" id="KAF4404658.1"/>
    </source>
</evidence>
<dbReference type="Proteomes" id="UP000525078">
    <property type="component" value="Unassembled WGS sequence"/>
</dbReference>
<sequence length="117" mass="13082">MNVGSGLPLFQEEGSILMEKRSASTEGVLKTVSSFPGILDWAFDKILKNREIKKCRPQAMYSSRNYRIPKGVYLYVVVLTDMDGDFDREVPDASSLVPVTVAEEYYGQDVDDHDAIG</sequence>
<gene>
    <name evidence="1" type="ORF">F8388_006084</name>
    <name evidence="2" type="ORF">G4B88_006044</name>
</gene>
<proteinExistence type="predicted"/>
<organism evidence="1 3">
    <name type="scientific">Cannabis sativa</name>
    <name type="common">Hemp</name>
    <name type="synonym">Marijuana</name>
    <dbReference type="NCBI Taxonomy" id="3483"/>
    <lineage>
        <taxon>Eukaryota</taxon>
        <taxon>Viridiplantae</taxon>
        <taxon>Streptophyta</taxon>
        <taxon>Embryophyta</taxon>
        <taxon>Tracheophyta</taxon>
        <taxon>Spermatophyta</taxon>
        <taxon>Magnoliopsida</taxon>
        <taxon>eudicotyledons</taxon>
        <taxon>Gunneridae</taxon>
        <taxon>Pentapetalae</taxon>
        <taxon>rosids</taxon>
        <taxon>fabids</taxon>
        <taxon>Rosales</taxon>
        <taxon>Cannabaceae</taxon>
        <taxon>Cannabis</taxon>
    </lineage>
</organism>
<dbReference type="EMBL" id="JAATIQ010000001">
    <property type="protein sequence ID" value="KAF4404658.1"/>
    <property type="molecule type" value="Genomic_DNA"/>
</dbReference>
<keyword evidence="4" id="KW-1185">Reference proteome</keyword>
<evidence type="ECO:0000313" key="4">
    <source>
        <dbReference type="Proteomes" id="UP000583929"/>
    </source>
</evidence>
<name>A0A7J6H5N9_CANSA</name>
<dbReference type="AlphaFoldDB" id="A0A7J6H5N9"/>
<dbReference type="Proteomes" id="UP000583929">
    <property type="component" value="Unassembled WGS sequence"/>
</dbReference>